<dbReference type="CDD" id="cd01335">
    <property type="entry name" value="Radical_SAM"/>
    <property type="match status" value="1"/>
</dbReference>
<evidence type="ECO:0000256" key="1">
    <source>
        <dbReference type="ARBA" id="ARBA00001966"/>
    </source>
</evidence>
<dbReference type="InterPro" id="IPR024025">
    <property type="entry name" value="SCIFF_rSAM_maturase"/>
</dbReference>
<evidence type="ECO:0000256" key="6">
    <source>
        <dbReference type="ARBA" id="ARBA00023014"/>
    </source>
</evidence>
<name>A0ABU9VSV5_9CLOT</name>
<dbReference type="Pfam" id="PF13186">
    <property type="entry name" value="SPASM"/>
    <property type="match status" value="1"/>
</dbReference>
<dbReference type="Proteomes" id="UP001407405">
    <property type="component" value="Unassembled WGS sequence"/>
</dbReference>
<evidence type="ECO:0000256" key="3">
    <source>
        <dbReference type="ARBA" id="ARBA00022691"/>
    </source>
</evidence>
<dbReference type="InterPro" id="IPR058240">
    <property type="entry name" value="rSAM_sf"/>
</dbReference>
<reference evidence="8 9" key="1">
    <citation type="submission" date="2024-04" db="EMBL/GenBank/DDBJ databases">
        <title>Genome sequencing and metabolic network reconstruction of aminoacids and betaine degradation by Anoxynatronum sibiricum.</title>
        <authorList>
            <person name="Detkova E.N."/>
            <person name="Boltjanskaja Y.V."/>
            <person name="Mardanov A.V."/>
            <person name="Kevbrin V."/>
        </authorList>
    </citation>
    <scope>NUCLEOTIDE SEQUENCE [LARGE SCALE GENOMIC DNA]</scope>
    <source>
        <strain evidence="8 9">Z-7981</strain>
    </source>
</reference>
<dbReference type="EMBL" id="JBCITM010000002">
    <property type="protein sequence ID" value="MEN1759229.1"/>
    <property type="molecule type" value="Genomic_DNA"/>
</dbReference>
<dbReference type="NCBIfam" id="TIGR03974">
    <property type="entry name" value="rSAM_six_Cys"/>
    <property type="match status" value="1"/>
</dbReference>
<dbReference type="PANTHER" id="PTHR43273">
    <property type="entry name" value="ANAEROBIC SULFATASE-MATURATING ENZYME HOMOLOG ASLB-RELATED"/>
    <property type="match status" value="1"/>
</dbReference>
<dbReference type="SFLD" id="SFLDG01067">
    <property type="entry name" value="SPASM/twitch_domain_containing"/>
    <property type="match status" value="1"/>
</dbReference>
<dbReference type="InterPro" id="IPR047602">
    <property type="entry name" value="SPASM_CteB-like"/>
</dbReference>
<gene>
    <name evidence="8" type="primary">scfB</name>
    <name evidence="8" type="ORF">AAIG11_01970</name>
</gene>
<dbReference type="PROSITE" id="PS51918">
    <property type="entry name" value="RADICAL_SAM"/>
    <property type="match status" value="1"/>
</dbReference>
<comment type="cofactor">
    <cofactor evidence="1">
        <name>[4Fe-4S] cluster</name>
        <dbReference type="ChEBI" id="CHEBI:49883"/>
    </cofactor>
</comment>
<dbReference type="CDD" id="cd21124">
    <property type="entry name" value="SPASM_CteB-like"/>
    <property type="match status" value="1"/>
</dbReference>
<dbReference type="NCBIfam" id="TIGR04085">
    <property type="entry name" value="rSAM_more_4Fe4S"/>
    <property type="match status" value="1"/>
</dbReference>
<keyword evidence="5" id="KW-0408">Iron</keyword>
<feature type="domain" description="Radical SAM core" evidence="7">
    <location>
        <begin position="91"/>
        <end position="319"/>
    </location>
</feature>
<dbReference type="InterPro" id="IPR023867">
    <property type="entry name" value="Sulphatase_maturase_rSAM"/>
</dbReference>
<dbReference type="PROSITE" id="PS01305">
    <property type="entry name" value="MOAA_NIFB_PQQE"/>
    <property type="match status" value="1"/>
</dbReference>
<dbReference type="SUPFAM" id="SSF102114">
    <property type="entry name" value="Radical SAM enzymes"/>
    <property type="match status" value="1"/>
</dbReference>
<evidence type="ECO:0000313" key="9">
    <source>
        <dbReference type="Proteomes" id="UP001407405"/>
    </source>
</evidence>
<sequence>MIHTFSKNGINLAIDVNSGAVHMVDELVYKILTGSITSNHLQLQDHERQQLETEYGKSAVIDALAEIHQLISANLLFSDAHPLDEEVAHRPGVVKAICLHVAHDCNLSCAYCFASEGTFQGERSMMNLSTGKAAIDFLIRHSANRIHLEVDFFGGEPLLNMPLVKDVVAYARSREQDTGKKFRFTLTTNALALTDENMAWINEHMSNVVLSLDGRPEVNDQMRKCRNGEGSYQKILPNIKKMVALRADRPHFVRGTFTRENLDFTSDVAHLVDQGFREISVEPVVAPPESPLSLRDEDCDLIEKEYDRLAELYLQCANAGQSFRFFHFIIDLKQGPCIKKRASGCGAGTEYVAITPEGDLYPCHQFVGNPDFYIGHVTTGLTAAQTLAQFENATIYDKSECRECWAKYYCSGGCHANAWHSNGSLIKPYAIGCRLEKSRIETALMLAAKESEGIDYDQSP</sequence>
<dbReference type="Pfam" id="PF13353">
    <property type="entry name" value="Fer4_12"/>
    <property type="match status" value="1"/>
</dbReference>
<dbReference type="InterPro" id="IPR000385">
    <property type="entry name" value="MoaA_NifB_PqqE_Fe-S-bd_CS"/>
</dbReference>
<accession>A0ABU9VSV5</accession>
<dbReference type="RefSeq" id="WP_343184606.1">
    <property type="nucleotide sequence ID" value="NZ_JBCITM010000002.1"/>
</dbReference>
<keyword evidence="2" id="KW-0004">4Fe-4S</keyword>
<proteinExistence type="predicted"/>
<evidence type="ECO:0000256" key="2">
    <source>
        <dbReference type="ARBA" id="ARBA00022485"/>
    </source>
</evidence>
<dbReference type="InterPro" id="IPR007197">
    <property type="entry name" value="rSAM"/>
</dbReference>
<dbReference type="PANTHER" id="PTHR43273:SF8">
    <property type="entry name" value="RADICAL SAM DOMAIN PROTEIN"/>
    <property type="match status" value="1"/>
</dbReference>
<keyword evidence="3" id="KW-0949">S-adenosyl-L-methionine</keyword>
<keyword evidence="6" id="KW-0411">Iron-sulfur</keyword>
<keyword evidence="9" id="KW-1185">Reference proteome</keyword>
<evidence type="ECO:0000313" key="8">
    <source>
        <dbReference type="EMBL" id="MEN1759229.1"/>
    </source>
</evidence>
<protein>
    <submittedName>
        <fullName evidence="8">Thioether cross-link-forming SCIFF peptide maturase</fullName>
    </submittedName>
</protein>
<dbReference type="InterPro" id="IPR013785">
    <property type="entry name" value="Aldolase_TIM"/>
</dbReference>
<dbReference type="SFLD" id="SFLDS00029">
    <property type="entry name" value="Radical_SAM"/>
    <property type="match status" value="1"/>
</dbReference>
<dbReference type="SFLD" id="SFLDG01384">
    <property type="entry name" value="thioether_bond_formation_requi"/>
    <property type="match status" value="1"/>
</dbReference>
<dbReference type="SFLD" id="SFLDG01386">
    <property type="entry name" value="main_SPASM_domain-containing"/>
    <property type="match status" value="1"/>
</dbReference>
<keyword evidence="4" id="KW-0479">Metal-binding</keyword>
<comment type="caution">
    <text evidence="8">The sequence shown here is derived from an EMBL/GenBank/DDBJ whole genome shotgun (WGS) entry which is preliminary data.</text>
</comment>
<evidence type="ECO:0000256" key="5">
    <source>
        <dbReference type="ARBA" id="ARBA00023004"/>
    </source>
</evidence>
<organism evidence="8 9">
    <name type="scientific">Anoxynatronum sibiricum</name>
    <dbReference type="NCBI Taxonomy" id="210623"/>
    <lineage>
        <taxon>Bacteria</taxon>
        <taxon>Bacillati</taxon>
        <taxon>Bacillota</taxon>
        <taxon>Clostridia</taxon>
        <taxon>Eubacteriales</taxon>
        <taxon>Clostridiaceae</taxon>
        <taxon>Anoxynatronum</taxon>
    </lineage>
</organism>
<dbReference type="Gene3D" id="3.20.20.70">
    <property type="entry name" value="Aldolase class I"/>
    <property type="match status" value="1"/>
</dbReference>
<evidence type="ECO:0000259" key="7">
    <source>
        <dbReference type="PROSITE" id="PS51918"/>
    </source>
</evidence>
<evidence type="ECO:0000256" key="4">
    <source>
        <dbReference type="ARBA" id="ARBA00022723"/>
    </source>
</evidence>
<dbReference type="InterPro" id="IPR023885">
    <property type="entry name" value="4Fe4S-binding_SPASM_dom"/>
</dbReference>